<dbReference type="GO" id="GO:0005509">
    <property type="term" value="F:calcium ion binding"/>
    <property type="evidence" value="ECO:0007669"/>
    <property type="project" value="InterPro"/>
</dbReference>
<dbReference type="AlphaFoldDB" id="X6MW52"/>
<keyword evidence="1" id="KW-0106">Calcium</keyword>
<feature type="domain" description="EF-hand" evidence="2">
    <location>
        <begin position="43"/>
        <end position="78"/>
    </location>
</feature>
<dbReference type="InterPro" id="IPR011992">
    <property type="entry name" value="EF-hand-dom_pair"/>
</dbReference>
<dbReference type="SMART" id="SM00054">
    <property type="entry name" value="EFh"/>
    <property type="match status" value="1"/>
</dbReference>
<reference evidence="3 4" key="1">
    <citation type="journal article" date="2013" name="Curr. Biol.">
        <title>The Genome of the Foraminiferan Reticulomyxa filosa.</title>
        <authorList>
            <person name="Glockner G."/>
            <person name="Hulsmann N."/>
            <person name="Schleicher M."/>
            <person name="Noegel A.A."/>
            <person name="Eichinger L."/>
            <person name="Gallinger C."/>
            <person name="Pawlowski J."/>
            <person name="Sierra R."/>
            <person name="Euteneuer U."/>
            <person name="Pillet L."/>
            <person name="Moustafa A."/>
            <person name="Platzer M."/>
            <person name="Groth M."/>
            <person name="Szafranski K."/>
            <person name="Schliwa M."/>
        </authorList>
    </citation>
    <scope>NUCLEOTIDE SEQUENCE [LARGE SCALE GENOMIC DNA]</scope>
</reference>
<organism evidence="3 4">
    <name type="scientific">Reticulomyxa filosa</name>
    <dbReference type="NCBI Taxonomy" id="46433"/>
    <lineage>
        <taxon>Eukaryota</taxon>
        <taxon>Sar</taxon>
        <taxon>Rhizaria</taxon>
        <taxon>Retaria</taxon>
        <taxon>Foraminifera</taxon>
        <taxon>Monothalamids</taxon>
        <taxon>Reticulomyxidae</taxon>
        <taxon>Reticulomyxa</taxon>
    </lineage>
</organism>
<accession>X6MW52</accession>
<dbReference type="Pfam" id="PF13499">
    <property type="entry name" value="EF-hand_7"/>
    <property type="match status" value="1"/>
</dbReference>
<evidence type="ECO:0000256" key="1">
    <source>
        <dbReference type="ARBA" id="ARBA00022837"/>
    </source>
</evidence>
<dbReference type="Proteomes" id="UP000023152">
    <property type="component" value="Unassembled WGS sequence"/>
</dbReference>
<feature type="non-terminal residue" evidence="3">
    <location>
        <position position="78"/>
    </location>
</feature>
<dbReference type="PROSITE" id="PS50222">
    <property type="entry name" value="EF_HAND_2"/>
    <property type="match status" value="1"/>
</dbReference>
<evidence type="ECO:0000313" key="3">
    <source>
        <dbReference type="EMBL" id="ETO18054.1"/>
    </source>
</evidence>
<keyword evidence="4" id="KW-1185">Reference proteome</keyword>
<dbReference type="InterPro" id="IPR018247">
    <property type="entry name" value="EF_Hand_1_Ca_BS"/>
</dbReference>
<dbReference type="CDD" id="cd00051">
    <property type="entry name" value="EFh"/>
    <property type="match status" value="1"/>
</dbReference>
<evidence type="ECO:0000259" key="2">
    <source>
        <dbReference type="PROSITE" id="PS50222"/>
    </source>
</evidence>
<gene>
    <name evidence="3" type="ORF">RFI_19242</name>
</gene>
<name>X6MW52_RETFI</name>
<sequence length="78" mass="9169">MLCQYSHCKKKKKKKMLICQTELDVNEDGFLSSDDLLQIFDDLSQEKIKEIIEEVDLDADGMVNFDEFKQAMRFEPAF</sequence>
<dbReference type="InterPro" id="IPR002048">
    <property type="entry name" value="EF_hand_dom"/>
</dbReference>
<evidence type="ECO:0000313" key="4">
    <source>
        <dbReference type="Proteomes" id="UP000023152"/>
    </source>
</evidence>
<protein>
    <recommendedName>
        <fullName evidence="2">EF-hand domain-containing protein</fullName>
    </recommendedName>
</protein>
<dbReference type="PROSITE" id="PS00018">
    <property type="entry name" value="EF_HAND_1"/>
    <property type="match status" value="1"/>
</dbReference>
<dbReference type="SUPFAM" id="SSF47473">
    <property type="entry name" value="EF-hand"/>
    <property type="match status" value="1"/>
</dbReference>
<dbReference type="Gene3D" id="1.10.238.10">
    <property type="entry name" value="EF-hand"/>
    <property type="match status" value="1"/>
</dbReference>
<proteinExistence type="predicted"/>
<dbReference type="EMBL" id="ASPP01015576">
    <property type="protein sequence ID" value="ETO18054.1"/>
    <property type="molecule type" value="Genomic_DNA"/>
</dbReference>
<dbReference type="OrthoDB" id="26525at2759"/>
<comment type="caution">
    <text evidence="3">The sequence shown here is derived from an EMBL/GenBank/DDBJ whole genome shotgun (WGS) entry which is preliminary data.</text>
</comment>